<evidence type="ECO:0000313" key="5">
    <source>
        <dbReference type="EMBL" id="CAG9323764.1"/>
    </source>
</evidence>
<dbReference type="InterPro" id="IPR000387">
    <property type="entry name" value="Tyr_Pase_dom"/>
</dbReference>
<proteinExistence type="predicted"/>
<evidence type="ECO:0008006" key="7">
    <source>
        <dbReference type="Google" id="ProtNLM"/>
    </source>
</evidence>
<dbReference type="AlphaFoldDB" id="A0AAU9JH76"/>
<sequence>MSEELIQESNPIDVLKALRSPISQIDDIVYMGNRAGAQDLRILKSTEIKRILQIQSWDVPPLFPNDFIYHCIVIGDLPDNDISRHIPDALRFIADAIKANQKVFVHCDAGASRSGSIVIAYLMGRLGISFDEGLKLARKGRACVWPNPGFVSQLKQLSPSQLSQYFF</sequence>
<feature type="domain" description="Tyrosine-protein phosphatase" evidence="3">
    <location>
        <begin position="21"/>
        <end position="163"/>
    </location>
</feature>
<dbReference type="PANTHER" id="PTHR46377:SF1">
    <property type="entry name" value="DUAL SPECIFICITY PROTEIN PHOSPHATASE 19"/>
    <property type="match status" value="1"/>
</dbReference>
<dbReference type="InterPro" id="IPR000340">
    <property type="entry name" value="Dual-sp_phosphatase_cat-dom"/>
</dbReference>
<evidence type="ECO:0000256" key="2">
    <source>
        <dbReference type="ARBA" id="ARBA00022912"/>
    </source>
</evidence>
<dbReference type="InterPro" id="IPR016130">
    <property type="entry name" value="Tyr_Pase_AS"/>
</dbReference>
<evidence type="ECO:0000259" key="3">
    <source>
        <dbReference type="PROSITE" id="PS50054"/>
    </source>
</evidence>
<dbReference type="Pfam" id="PF00782">
    <property type="entry name" value="DSPc"/>
    <property type="match status" value="1"/>
</dbReference>
<dbReference type="PANTHER" id="PTHR46377">
    <property type="entry name" value="DUAL SPECIFICITY PROTEIN PHOSPHATASE 19"/>
    <property type="match status" value="1"/>
</dbReference>
<keyword evidence="6" id="KW-1185">Reference proteome</keyword>
<protein>
    <recommendedName>
        <fullName evidence="7">Dual specificity protein phosphatase</fullName>
    </recommendedName>
</protein>
<dbReference type="InterPro" id="IPR029021">
    <property type="entry name" value="Prot-tyrosine_phosphatase-like"/>
</dbReference>
<dbReference type="EMBL" id="CAJZBQ010000035">
    <property type="protein sequence ID" value="CAG9323764.1"/>
    <property type="molecule type" value="Genomic_DNA"/>
</dbReference>
<dbReference type="PROSITE" id="PS50056">
    <property type="entry name" value="TYR_PHOSPHATASE_2"/>
    <property type="match status" value="1"/>
</dbReference>
<dbReference type="Gene3D" id="3.90.190.10">
    <property type="entry name" value="Protein tyrosine phosphatase superfamily"/>
    <property type="match status" value="1"/>
</dbReference>
<dbReference type="Proteomes" id="UP001162131">
    <property type="component" value="Unassembled WGS sequence"/>
</dbReference>
<keyword evidence="2" id="KW-0904">Protein phosphatase</keyword>
<dbReference type="SUPFAM" id="SSF52799">
    <property type="entry name" value="(Phosphotyrosine protein) phosphatases II"/>
    <property type="match status" value="1"/>
</dbReference>
<keyword evidence="1" id="KW-0378">Hydrolase</keyword>
<accession>A0AAU9JH76</accession>
<dbReference type="InterPro" id="IPR020422">
    <property type="entry name" value="TYR_PHOSPHATASE_DUAL_dom"/>
</dbReference>
<gene>
    <name evidence="5" type="ORF">BSTOLATCC_MIC34800</name>
</gene>
<feature type="domain" description="Tyrosine specific protein phosphatases" evidence="4">
    <location>
        <begin position="84"/>
        <end position="141"/>
    </location>
</feature>
<dbReference type="PROSITE" id="PS00383">
    <property type="entry name" value="TYR_PHOSPHATASE_1"/>
    <property type="match status" value="1"/>
</dbReference>
<dbReference type="SMART" id="SM00195">
    <property type="entry name" value="DSPc"/>
    <property type="match status" value="1"/>
</dbReference>
<comment type="caution">
    <text evidence="5">The sequence shown here is derived from an EMBL/GenBank/DDBJ whole genome shotgun (WGS) entry which is preliminary data.</text>
</comment>
<dbReference type="GO" id="GO:0008579">
    <property type="term" value="F:JUN kinase phosphatase activity"/>
    <property type="evidence" value="ECO:0007669"/>
    <property type="project" value="TreeGrafter"/>
</dbReference>
<organism evidence="5 6">
    <name type="scientific">Blepharisma stoltei</name>
    <dbReference type="NCBI Taxonomy" id="1481888"/>
    <lineage>
        <taxon>Eukaryota</taxon>
        <taxon>Sar</taxon>
        <taxon>Alveolata</taxon>
        <taxon>Ciliophora</taxon>
        <taxon>Postciliodesmatophora</taxon>
        <taxon>Heterotrichea</taxon>
        <taxon>Heterotrichida</taxon>
        <taxon>Blepharismidae</taxon>
        <taxon>Blepharisma</taxon>
    </lineage>
</organism>
<name>A0AAU9JH76_9CILI</name>
<dbReference type="GO" id="GO:0005737">
    <property type="term" value="C:cytoplasm"/>
    <property type="evidence" value="ECO:0007669"/>
    <property type="project" value="TreeGrafter"/>
</dbReference>
<evidence type="ECO:0000259" key="4">
    <source>
        <dbReference type="PROSITE" id="PS50056"/>
    </source>
</evidence>
<reference evidence="5" key="1">
    <citation type="submission" date="2021-09" db="EMBL/GenBank/DDBJ databases">
        <authorList>
            <consortium name="AG Swart"/>
            <person name="Singh M."/>
            <person name="Singh A."/>
            <person name="Seah K."/>
            <person name="Emmerich C."/>
        </authorList>
    </citation>
    <scope>NUCLEOTIDE SEQUENCE</scope>
    <source>
        <strain evidence="5">ATCC30299</strain>
    </source>
</reference>
<evidence type="ECO:0000313" key="6">
    <source>
        <dbReference type="Proteomes" id="UP001162131"/>
    </source>
</evidence>
<dbReference type="CDD" id="cd14498">
    <property type="entry name" value="DSP"/>
    <property type="match status" value="1"/>
</dbReference>
<evidence type="ECO:0000256" key="1">
    <source>
        <dbReference type="ARBA" id="ARBA00022801"/>
    </source>
</evidence>
<dbReference type="PROSITE" id="PS50054">
    <property type="entry name" value="TYR_PHOSPHATASE_DUAL"/>
    <property type="match status" value="1"/>
</dbReference>